<comment type="subunit">
    <text evidence="6">Interacts transiently with the RNA polymerase catalytic core.</text>
</comment>
<dbReference type="PANTHER" id="PTHR30603">
    <property type="entry name" value="RNA POLYMERASE SIGMA FACTOR RPO"/>
    <property type="match status" value="1"/>
</dbReference>
<dbReference type="Gene3D" id="1.10.601.10">
    <property type="entry name" value="RNA Polymerase Primary Sigma Factor"/>
    <property type="match status" value="1"/>
</dbReference>
<dbReference type="PANTHER" id="PTHR30603:SF60">
    <property type="entry name" value="RNA POLYMERASE SIGMA FACTOR RPOD"/>
    <property type="match status" value="1"/>
</dbReference>
<dbReference type="NCBIfam" id="NF004208">
    <property type="entry name" value="PRK05658.1"/>
    <property type="match status" value="1"/>
</dbReference>
<keyword evidence="1 6" id="KW-0963">Cytoplasm</keyword>
<evidence type="ECO:0000256" key="7">
    <source>
        <dbReference type="SAM" id="MobiDB-lite"/>
    </source>
</evidence>
<feature type="domain" description="RNA polymerase sigma-70" evidence="9">
    <location>
        <begin position="631"/>
        <end position="657"/>
    </location>
</feature>
<feature type="region of interest" description="Sigma-70 factor domain-4" evidence="6">
    <location>
        <begin position="606"/>
        <end position="659"/>
    </location>
</feature>
<dbReference type="Pfam" id="PF04542">
    <property type="entry name" value="Sigma70_r2"/>
    <property type="match status" value="1"/>
</dbReference>
<dbReference type="Pfam" id="PF04546">
    <property type="entry name" value="Sigma70_ner"/>
    <property type="match status" value="1"/>
</dbReference>
<dbReference type="EMBL" id="JBHSCR010000005">
    <property type="protein sequence ID" value="MFC4348066.1"/>
    <property type="molecule type" value="Genomic_DNA"/>
</dbReference>
<dbReference type="InterPro" id="IPR028630">
    <property type="entry name" value="Sigma70_RpoD"/>
</dbReference>
<keyword evidence="3 6" id="KW-0731">Sigma factor</keyword>
<dbReference type="PRINTS" id="PR00046">
    <property type="entry name" value="SIGMA70FCT"/>
</dbReference>
<dbReference type="InterPro" id="IPR050239">
    <property type="entry name" value="Sigma-70_RNA_pol_init_factors"/>
</dbReference>
<feature type="compositionally biased region" description="Acidic residues" evidence="7">
    <location>
        <begin position="79"/>
        <end position="98"/>
    </location>
</feature>
<reference evidence="11" key="1">
    <citation type="journal article" date="2019" name="Int. J. Syst. Evol. Microbiol.">
        <title>The Global Catalogue of Microorganisms (GCM) 10K type strain sequencing project: providing services to taxonomists for standard genome sequencing and annotation.</title>
        <authorList>
            <consortium name="The Broad Institute Genomics Platform"/>
            <consortium name="The Broad Institute Genome Sequencing Center for Infectious Disease"/>
            <person name="Wu L."/>
            <person name="Ma J."/>
        </authorList>
    </citation>
    <scope>NUCLEOTIDE SEQUENCE [LARGE SCALE GENOMIC DNA]</scope>
    <source>
        <strain evidence="11">CGMCC 1.15304</strain>
    </source>
</reference>
<dbReference type="CDD" id="cd06171">
    <property type="entry name" value="Sigma70_r4"/>
    <property type="match status" value="1"/>
</dbReference>
<comment type="subcellular location">
    <subcellularLocation>
        <location evidence="6">Cytoplasm</location>
    </subcellularLocation>
</comment>
<dbReference type="SUPFAM" id="SSF88946">
    <property type="entry name" value="Sigma2 domain of RNA polymerase sigma factors"/>
    <property type="match status" value="1"/>
</dbReference>
<feature type="region of interest" description="Disordered" evidence="7">
    <location>
        <begin position="75"/>
        <end position="114"/>
    </location>
</feature>
<keyword evidence="2 6" id="KW-0805">Transcription regulation</keyword>
<dbReference type="NCBIfam" id="TIGR02393">
    <property type="entry name" value="RpoD_Cterm"/>
    <property type="match status" value="1"/>
</dbReference>
<evidence type="ECO:0000256" key="5">
    <source>
        <dbReference type="ARBA" id="ARBA00023163"/>
    </source>
</evidence>
<evidence type="ECO:0000313" key="10">
    <source>
        <dbReference type="EMBL" id="MFC4348066.1"/>
    </source>
</evidence>
<dbReference type="InterPro" id="IPR007631">
    <property type="entry name" value="RNA_pol_sigma_70_non-ess"/>
</dbReference>
<dbReference type="Gene3D" id="1.10.10.10">
    <property type="entry name" value="Winged helix-like DNA-binding domain superfamily/Winged helix DNA-binding domain"/>
    <property type="match status" value="2"/>
</dbReference>
<dbReference type="InterPro" id="IPR013324">
    <property type="entry name" value="RNA_pol_sigma_r3/r4-like"/>
</dbReference>
<accession>A0ABV8UA41</accession>
<dbReference type="InterPro" id="IPR013325">
    <property type="entry name" value="RNA_pol_sigma_r2"/>
</dbReference>
<feature type="compositionally biased region" description="Basic and acidic residues" evidence="7">
    <location>
        <begin position="99"/>
        <end position="114"/>
    </location>
</feature>
<comment type="similarity">
    <text evidence="6">Belongs to the sigma-70 factor family. RpoD/SigA subfamily.</text>
</comment>
<dbReference type="InterPro" id="IPR036388">
    <property type="entry name" value="WH-like_DNA-bd_sf"/>
</dbReference>
<feature type="compositionally biased region" description="Acidic residues" evidence="7">
    <location>
        <begin position="193"/>
        <end position="202"/>
    </location>
</feature>
<feature type="domain" description="RNA polymerase sigma-70" evidence="8">
    <location>
        <begin position="462"/>
        <end position="475"/>
    </location>
</feature>
<dbReference type="PROSITE" id="PS00716">
    <property type="entry name" value="SIGMA70_2"/>
    <property type="match status" value="1"/>
</dbReference>
<dbReference type="Proteomes" id="UP001595776">
    <property type="component" value="Unassembled WGS sequence"/>
</dbReference>
<feature type="region of interest" description="Disordered" evidence="7">
    <location>
        <begin position="1"/>
        <end position="26"/>
    </location>
</feature>
<evidence type="ECO:0000256" key="3">
    <source>
        <dbReference type="ARBA" id="ARBA00023082"/>
    </source>
</evidence>
<sequence>MATKANQEDEKATGSDEGNERSIGDATEAAVKKMIAKAKERGYISYDELNAALPTEEMSSEKIEDIMTMLSEMGINVTDGDDPDEAEGDEKEAEETEQEEFKTTDKKEASDRTDDPVRMYLREMGSVELLSREGEIAIAKRIEAGRATMIEGLCMSPLTFRAIIEWAERLENEEMLLRDIIDLEATLGKEPDSADLEDEDGGDVMKEGGEEKAEKAEKAADAKEDDDEPSDGNNDSEGNDDDEDDEDEEAAMSLSAMEAHLKPETIEKFRLITSTYKKYAKLQDARLAAAVQSETLSTAQERRFKKLREDLIELVSSVRFNNMRIEELVDELYGLNKRLMSLSGRLLRLAESHKVSRTAFLDEYQGNELEDGWSDRVAKLKGKGWAAFVENEGSAINNIRDQVSDVVGRTGLHVDEFRRIVRTVQKGEKEARIAKKEMVEANLRLVISIAKKYTNRGLQFLDLIQEGNIGLMKAVDKFEYRRGYKFSTYATWWIRQAITRSIADQARTIRIPVHMIETINKLVRTGRQMLHEIGREATPEELAERLSMPLEKVRKVMKIAKEPISLETPIGDEEDSHLGDFIEDKNAILPVDAAIQSNLRETTTRVLASLTPREERVLRMRFGIGMNTDHTLEEVGQQFSVTRERIRQIEAKALRKLKHPSRSRQLRSFLDT</sequence>
<dbReference type="Pfam" id="PF00140">
    <property type="entry name" value="Sigma70_r1_2"/>
    <property type="match status" value="1"/>
</dbReference>
<evidence type="ECO:0000259" key="9">
    <source>
        <dbReference type="PROSITE" id="PS00716"/>
    </source>
</evidence>
<evidence type="ECO:0000256" key="4">
    <source>
        <dbReference type="ARBA" id="ARBA00023125"/>
    </source>
</evidence>
<dbReference type="Pfam" id="PF04539">
    <property type="entry name" value="Sigma70_r3"/>
    <property type="match status" value="1"/>
</dbReference>
<feature type="compositionally biased region" description="Basic and acidic residues" evidence="7">
    <location>
        <begin position="1"/>
        <end position="23"/>
    </location>
</feature>
<dbReference type="InterPro" id="IPR007630">
    <property type="entry name" value="RNA_pol_sigma70_r4"/>
</dbReference>
<name>A0ABV8UA41_9PROT</name>
<dbReference type="InterPro" id="IPR000943">
    <property type="entry name" value="RNA_pol_sigma70"/>
</dbReference>
<feature type="DNA-binding region" description="H-T-H motif" evidence="6">
    <location>
        <begin position="632"/>
        <end position="651"/>
    </location>
</feature>
<protein>
    <recommendedName>
        <fullName evidence="6">RNA polymerase sigma factor RpoD</fullName>
    </recommendedName>
    <alternativeName>
        <fullName evidence="6">Sigma-70</fullName>
    </alternativeName>
</protein>
<comment type="function">
    <text evidence="6">Sigma factors are initiation factors that promote the attachment of RNA polymerase to specific initiation sites and are then released. This sigma factor is the primary sigma factor during exponential growth.</text>
</comment>
<dbReference type="InterPro" id="IPR007627">
    <property type="entry name" value="RNA_pol_sigma70_r2"/>
</dbReference>
<gene>
    <name evidence="6 10" type="primary">rpoD</name>
    <name evidence="10" type="ORF">ACFO5Q_09445</name>
</gene>
<dbReference type="Pfam" id="PF03979">
    <property type="entry name" value="Sigma70_r1_1"/>
    <property type="match status" value="1"/>
</dbReference>
<feature type="region of interest" description="Disordered" evidence="7">
    <location>
        <begin position="189"/>
        <end position="251"/>
    </location>
</feature>
<evidence type="ECO:0000259" key="8">
    <source>
        <dbReference type="PROSITE" id="PS00715"/>
    </source>
</evidence>
<organism evidence="10 11">
    <name type="scientific">Kordiimonas lipolytica</name>
    <dbReference type="NCBI Taxonomy" id="1662421"/>
    <lineage>
        <taxon>Bacteria</taxon>
        <taxon>Pseudomonadati</taxon>
        <taxon>Pseudomonadota</taxon>
        <taxon>Alphaproteobacteria</taxon>
        <taxon>Kordiimonadales</taxon>
        <taxon>Kordiimonadaceae</taxon>
        <taxon>Kordiimonas</taxon>
    </lineage>
</organism>
<dbReference type="InterPro" id="IPR012760">
    <property type="entry name" value="RNA_pol_sigma_RpoD_C"/>
</dbReference>
<dbReference type="SUPFAM" id="SSF88659">
    <property type="entry name" value="Sigma3 and sigma4 domains of RNA polymerase sigma factors"/>
    <property type="match status" value="2"/>
</dbReference>
<feature type="short sequence motif" description="Interaction with polymerase core subunit RpoC" evidence="6">
    <location>
        <begin position="462"/>
        <end position="465"/>
    </location>
</feature>
<proteinExistence type="inferred from homology"/>
<dbReference type="NCBIfam" id="TIGR02937">
    <property type="entry name" value="sigma70-ECF"/>
    <property type="match status" value="1"/>
</dbReference>
<dbReference type="RefSeq" id="WP_068151645.1">
    <property type="nucleotide sequence ID" value="NZ_JBHSCR010000005.1"/>
</dbReference>
<evidence type="ECO:0000313" key="11">
    <source>
        <dbReference type="Proteomes" id="UP001595776"/>
    </source>
</evidence>
<dbReference type="InterPro" id="IPR009042">
    <property type="entry name" value="RNA_pol_sigma70_r1_2"/>
</dbReference>
<dbReference type="InterPro" id="IPR007624">
    <property type="entry name" value="RNA_pol_sigma70_r3"/>
</dbReference>
<dbReference type="InterPro" id="IPR042189">
    <property type="entry name" value="RNA_pol_sigma_70_r1_1_sf"/>
</dbReference>
<keyword evidence="5 6" id="KW-0804">Transcription</keyword>
<dbReference type="PROSITE" id="PS00715">
    <property type="entry name" value="SIGMA70_1"/>
    <property type="match status" value="1"/>
</dbReference>
<dbReference type="InterPro" id="IPR014284">
    <property type="entry name" value="RNA_pol_sigma-70_dom"/>
</dbReference>
<evidence type="ECO:0000256" key="2">
    <source>
        <dbReference type="ARBA" id="ARBA00023015"/>
    </source>
</evidence>
<feature type="compositionally biased region" description="Acidic residues" evidence="7">
    <location>
        <begin position="237"/>
        <end position="250"/>
    </location>
</feature>
<dbReference type="HAMAP" id="MF_00963">
    <property type="entry name" value="Sigma70_RpoD_SigA"/>
    <property type="match status" value="1"/>
</dbReference>
<feature type="compositionally biased region" description="Basic and acidic residues" evidence="7">
    <location>
        <begin position="203"/>
        <end position="222"/>
    </location>
</feature>
<feature type="region of interest" description="Sigma-70 factor domain-2" evidence="6">
    <location>
        <begin position="438"/>
        <end position="508"/>
    </location>
</feature>
<evidence type="ECO:0000256" key="6">
    <source>
        <dbReference type="HAMAP-Rule" id="MF_00963"/>
    </source>
</evidence>
<dbReference type="Gene3D" id="1.10.220.120">
    <property type="entry name" value="Sigma-70 factor, region 1.1"/>
    <property type="match status" value="1"/>
</dbReference>
<feature type="region of interest" description="Sigma-70 factor domain-3" evidence="6">
    <location>
        <begin position="517"/>
        <end position="593"/>
    </location>
</feature>
<keyword evidence="4 6" id="KW-0238">DNA-binding</keyword>
<dbReference type="InterPro" id="IPR007127">
    <property type="entry name" value="RNA_pol_sigma_70_r1_1"/>
</dbReference>
<comment type="caution">
    <text evidence="10">The sequence shown here is derived from an EMBL/GenBank/DDBJ whole genome shotgun (WGS) entry which is preliminary data.</text>
</comment>
<dbReference type="Pfam" id="PF04545">
    <property type="entry name" value="Sigma70_r4"/>
    <property type="match status" value="1"/>
</dbReference>
<evidence type="ECO:0000256" key="1">
    <source>
        <dbReference type="ARBA" id="ARBA00022490"/>
    </source>
</evidence>
<keyword evidence="11" id="KW-1185">Reference proteome</keyword>